<feature type="region of interest" description="Disordered" evidence="5">
    <location>
        <begin position="1"/>
        <end position="36"/>
    </location>
</feature>
<keyword evidence="1" id="KW-0963">Cytoplasm</keyword>
<dbReference type="NCBIfam" id="TIGR00281">
    <property type="entry name" value="SMC-Scp complex subunit ScpB"/>
    <property type="match status" value="1"/>
</dbReference>
<organism evidence="6">
    <name type="scientific">marine sediment metagenome</name>
    <dbReference type="NCBI Taxonomy" id="412755"/>
    <lineage>
        <taxon>unclassified sequences</taxon>
        <taxon>metagenomes</taxon>
        <taxon>ecological metagenomes</taxon>
    </lineage>
</organism>
<keyword evidence="2" id="KW-0132">Cell division</keyword>
<dbReference type="Pfam" id="PF04079">
    <property type="entry name" value="SMC_ScpB"/>
    <property type="match status" value="1"/>
</dbReference>
<dbReference type="PIRSF" id="PIRSF019345">
    <property type="entry name" value="ScpB"/>
    <property type="match status" value="1"/>
</dbReference>
<dbReference type="Gene3D" id="1.10.10.10">
    <property type="entry name" value="Winged helix-like DNA-binding domain superfamily/Winged helix DNA-binding domain"/>
    <property type="match status" value="2"/>
</dbReference>
<gene>
    <name evidence="6" type="ORF">LCGC14_1683830</name>
</gene>
<evidence type="ECO:0000256" key="5">
    <source>
        <dbReference type="SAM" id="MobiDB-lite"/>
    </source>
</evidence>
<dbReference type="InterPro" id="IPR036388">
    <property type="entry name" value="WH-like_DNA-bd_sf"/>
</dbReference>
<dbReference type="EMBL" id="LAZR01014631">
    <property type="protein sequence ID" value="KKM16634.1"/>
    <property type="molecule type" value="Genomic_DNA"/>
</dbReference>
<evidence type="ECO:0000256" key="2">
    <source>
        <dbReference type="ARBA" id="ARBA00022618"/>
    </source>
</evidence>
<accession>A0A0F9IA99</accession>
<dbReference type="AlphaFoldDB" id="A0A0F9IA99"/>
<name>A0A0F9IA99_9ZZZZ</name>
<keyword evidence="4" id="KW-0131">Cell cycle</keyword>
<dbReference type="PANTHER" id="PTHR34298:SF2">
    <property type="entry name" value="SEGREGATION AND CONDENSATION PROTEIN B"/>
    <property type="match status" value="1"/>
</dbReference>
<evidence type="ECO:0000313" key="6">
    <source>
        <dbReference type="EMBL" id="KKM16634.1"/>
    </source>
</evidence>
<keyword evidence="3" id="KW-0159">Chromosome partition</keyword>
<dbReference type="PANTHER" id="PTHR34298">
    <property type="entry name" value="SEGREGATION AND CONDENSATION PROTEIN B"/>
    <property type="match status" value="1"/>
</dbReference>
<evidence type="ECO:0000256" key="1">
    <source>
        <dbReference type="ARBA" id="ARBA00022490"/>
    </source>
</evidence>
<protein>
    <recommendedName>
        <fullName evidence="7">SMC-Scp complex subunit ScpB</fullName>
    </recommendedName>
</protein>
<dbReference type="GO" id="GO:0051304">
    <property type="term" value="P:chromosome separation"/>
    <property type="evidence" value="ECO:0007669"/>
    <property type="project" value="InterPro"/>
</dbReference>
<dbReference type="InterPro" id="IPR036390">
    <property type="entry name" value="WH_DNA-bd_sf"/>
</dbReference>
<evidence type="ECO:0000256" key="3">
    <source>
        <dbReference type="ARBA" id="ARBA00022829"/>
    </source>
</evidence>
<feature type="compositionally biased region" description="Basic residues" evidence="5">
    <location>
        <begin position="1"/>
        <end position="10"/>
    </location>
</feature>
<feature type="non-terminal residue" evidence="6">
    <location>
        <position position="1"/>
    </location>
</feature>
<sequence length="208" mass="23060">PSLPRRRPPMQHRGLPPRTRPKTRPHSTSPPAMAKDEDLDRLKLIVESVLFVADDPVDVSALARIANAGLAEVQQAIDVLAADCGRRGVRIQRTESAVQMVTAPEMTPYVERFLGIDEDHRLSLAALETLAIIAYKQPITRQAIEKIRGVNCDRALASLRARGLITEVGRAHAVGRPYLFGTTFRFLEYFGLENPEELPPLAELPAEQ</sequence>
<dbReference type="SUPFAM" id="SSF46785">
    <property type="entry name" value="Winged helix' DNA-binding domain"/>
    <property type="match status" value="2"/>
</dbReference>
<reference evidence="6" key="1">
    <citation type="journal article" date="2015" name="Nature">
        <title>Complex archaea that bridge the gap between prokaryotes and eukaryotes.</title>
        <authorList>
            <person name="Spang A."/>
            <person name="Saw J.H."/>
            <person name="Jorgensen S.L."/>
            <person name="Zaremba-Niedzwiedzka K."/>
            <person name="Martijn J."/>
            <person name="Lind A.E."/>
            <person name="van Eijk R."/>
            <person name="Schleper C."/>
            <person name="Guy L."/>
            <person name="Ettema T.J."/>
        </authorList>
    </citation>
    <scope>NUCLEOTIDE SEQUENCE</scope>
</reference>
<proteinExistence type="predicted"/>
<comment type="caution">
    <text evidence="6">The sequence shown here is derived from an EMBL/GenBank/DDBJ whole genome shotgun (WGS) entry which is preliminary data.</text>
</comment>
<evidence type="ECO:0000256" key="4">
    <source>
        <dbReference type="ARBA" id="ARBA00023306"/>
    </source>
</evidence>
<dbReference type="GO" id="GO:0051301">
    <property type="term" value="P:cell division"/>
    <property type="evidence" value="ECO:0007669"/>
    <property type="project" value="UniProtKB-KW"/>
</dbReference>
<dbReference type="InterPro" id="IPR005234">
    <property type="entry name" value="ScpB_csome_segregation"/>
</dbReference>
<evidence type="ECO:0008006" key="7">
    <source>
        <dbReference type="Google" id="ProtNLM"/>
    </source>
</evidence>